<dbReference type="Proteomes" id="UP000249304">
    <property type="component" value="Unassembled WGS sequence"/>
</dbReference>
<protein>
    <submittedName>
        <fullName evidence="2">Uncharacterized protein</fullName>
    </submittedName>
</protein>
<gene>
    <name evidence="2" type="ORF">C1J01_16365</name>
</gene>
<reference evidence="2 3" key="1">
    <citation type="submission" date="2018-01" db="EMBL/GenBank/DDBJ databases">
        <title>Draft genome sequence of Nonomuraea sp. KC333.</title>
        <authorList>
            <person name="Sahin N."/>
            <person name="Saygin H."/>
            <person name="Ay H."/>
        </authorList>
    </citation>
    <scope>NUCLEOTIDE SEQUENCE [LARGE SCALE GENOMIC DNA]</scope>
    <source>
        <strain evidence="2 3">KC333</strain>
    </source>
</reference>
<proteinExistence type="predicted"/>
<comment type="caution">
    <text evidence="2">The sequence shown here is derived from an EMBL/GenBank/DDBJ whole genome shotgun (WGS) entry which is preliminary data.</text>
</comment>
<organism evidence="2 3">
    <name type="scientific">Nonomuraea aridisoli</name>
    <dbReference type="NCBI Taxonomy" id="2070368"/>
    <lineage>
        <taxon>Bacteria</taxon>
        <taxon>Bacillati</taxon>
        <taxon>Actinomycetota</taxon>
        <taxon>Actinomycetes</taxon>
        <taxon>Streptosporangiales</taxon>
        <taxon>Streptosporangiaceae</taxon>
        <taxon>Nonomuraea</taxon>
    </lineage>
</organism>
<evidence type="ECO:0000313" key="2">
    <source>
        <dbReference type="EMBL" id="PZG18042.1"/>
    </source>
</evidence>
<keyword evidence="3" id="KW-1185">Reference proteome</keyword>
<evidence type="ECO:0000256" key="1">
    <source>
        <dbReference type="SAM" id="MobiDB-lite"/>
    </source>
</evidence>
<dbReference type="EMBL" id="POUD01000058">
    <property type="protein sequence ID" value="PZG18042.1"/>
    <property type="molecule type" value="Genomic_DNA"/>
</dbReference>
<name>A0A2W2E228_9ACTN</name>
<sequence length="72" mass="7494">MMGIAMIRSGRPNMTLAARIRAAAATASQARDKNERSATPCLIAASPADGRPPRPRDAAPLIGLPASQWGDP</sequence>
<accession>A0A2W2E228</accession>
<feature type="region of interest" description="Disordered" evidence="1">
    <location>
        <begin position="27"/>
        <end position="72"/>
    </location>
</feature>
<dbReference type="AlphaFoldDB" id="A0A2W2E228"/>
<evidence type="ECO:0000313" key="3">
    <source>
        <dbReference type="Proteomes" id="UP000249304"/>
    </source>
</evidence>